<dbReference type="AlphaFoldDB" id="A0A9J5W122"/>
<comment type="caution">
    <text evidence="1">The sequence shown here is derived from an EMBL/GenBank/DDBJ whole genome shotgun (WGS) entry which is preliminary data.</text>
</comment>
<evidence type="ECO:0000313" key="1">
    <source>
        <dbReference type="EMBL" id="KAG5569187.1"/>
    </source>
</evidence>
<keyword evidence="2" id="KW-1185">Reference proteome</keyword>
<dbReference type="EMBL" id="JACXVP010000012">
    <property type="protein sequence ID" value="KAG5569187.1"/>
    <property type="molecule type" value="Genomic_DNA"/>
</dbReference>
<evidence type="ECO:0000313" key="2">
    <source>
        <dbReference type="Proteomes" id="UP000824120"/>
    </source>
</evidence>
<name>A0A9J5W122_SOLCO</name>
<reference evidence="1 2" key="1">
    <citation type="submission" date="2020-09" db="EMBL/GenBank/DDBJ databases">
        <title>De no assembly of potato wild relative species, Solanum commersonii.</title>
        <authorList>
            <person name="Cho K."/>
        </authorList>
    </citation>
    <scope>NUCLEOTIDE SEQUENCE [LARGE SCALE GENOMIC DNA]</scope>
    <source>
        <strain evidence="1">LZ3.2</strain>
        <tissue evidence="1">Leaf</tissue>
    </source>
</reference>
<gene>
    <name evidence="1" type="ORF">H5410_058953</name>
</gene>
<accession>A0A9J5W122</accession>
<protein>
    <submittedName>
        <fullName evidence="1">Uncharacterized protein</fullName>
    </submittedName>
</protein>
<organism evidence="1 2">
    <name type="scientific">Solanum commersonii</name>
    <name type="common">Commerson's wild potato</name>
    <name type="synonym">Commerson's nightshade</name>
    <dbReference type="NCBI Taxonomy" id="4109"/>
    <lineage>
        <taxon>Eukaryota</taxon>
        <taxon>Viridiplantae</taxon>
        <taxon>Streptophyta</taxon>
        <taxon>Embryophyta</taxon>
        <taxon>Tracheophyta</taxon>
        <taxon>Spermatophyta</taxon>
        <taxon>Magnoliopsida</taxon>
        <taxon>eudicotyledons</taxon>
        <taxon>Gunneridae</taxon>
        <taxon>Pentapetalae</taxon>
        <taxon>asterids</taxon>
        <taxon>lamiids</taxon>
        <taxon>Solanales</taxon>
        <taxon>Solanaceae</taxon>
        <taxon>Solanoideae</taxon>
        <taxon>Solaneae</taxon>
        <taxon>Solanum</taxon>
    </lineage>
</organism>
<proteinExistence type="predicted"/>
<sequence length="63" mass="7123">MDYSTRKSAKQGVYLLRGSFDLENGPIFPFEPTGFITKVLTDVHENFGKNDAKNLDHQNIHGL</sequence>
<dbReference type="Proteomes" id="UP000824120">
    <property type="component" value="Chromosome 12"/>
</dbReference>